<dbReference type="SUPFAM" id="SSF52540">
    <property type="entry name" value="P-loop containing nucleoside triphosphate hydrolases"/>
    <property type="match status" value="1"/>
</dbReference>
<dbReference type="Pfam" id="PF00005">
    <property type="entry name" value="ABC_tran"/>
    <property type="match status" value="1"/>
</dbReference>
<dbReference type="GO" id="GO:0016020">
    <property type="term" value="C:membrane"/>
    <property type="evidence" value="ECO:0007669"/>
    <property type="project" value="InterPro"/>
</dbReference>
<evidence type="ECO:0000256" key="1">
    <source>
        <dbReference type="ARBA" id="ARBA00005417"/>
    </source>
</evidence>
<feature type="domain" description="ABC transporter" evidence="5">
    <location>
        <begin position="13"/>
        <end position="256"/>
    </location>
</feature>
<protein>
    <recommendedName>
        <fullName evidence="5">ABC transporter domain-containing protein</fullName>
    </recommendedName>
</protein>
<keyword evidence="3" id="KW-0547">Nucleotide-binding</keyword>
<dbReference type="InterPro" id="IPR027417">
    <property type="entry name" value="P-loop_NTPase"/>
</dbReference>
<dbReference type="SMART" id="SM00382">
    <property type="entry name" value="AAA"/>
    <property type="match status" value="1"/>
</dbReference>
<dbReference type="GO" id="GO:0031460">
    <property type="term" value="P:glycine betaine transport"/>
    <property type="evidence" value="ECO:0007669"/>
    <property type="project" value="InterPro"/>
</dbReference>
<dbReference type="EMBL" id="UINC01058909">
    <property type="protein sequence ID" value="SVB81711.1"/>
    <property type="molecule type" value="Genomic_DNA"/>
</dbReference>
<dbReference type="GO" id="GO:0006950">
    <property type="term" value="P:response to stress"/>
    <property type="evidence" value="ECO:0007669"/>
    <property type="project" value="UniProtKB-ARBA"/>
</dbReference>
<dbReference type="FunFam" id="3.40.50.300:FF:000201">
    <property type="entry name" value="Glycine betaine/L-proline ABC transporter ATP-binding protein"/>
    <property type="match status" value="1"/>
</dbReference>
<gene>
    <name evidence="6" type="ORF">METZ01_LOCUS234565</name>
</gene>
<dbReference type="AlphaFoldDB" id="A0A382H5L0"/>
<reference evidence="6" key="1">
    <citation type="submission" date="2018-05" db="EMBL/GenBank/DDBJ databases">
        <authorList>
            <person name="Lanie J.A."/>
            <person name="Ng W.-L."/>
            <person name="Kazmierczak K.M."/>
            <person name="Andrzejewski T.M."/>
            <person name="Davidsen T.M."/>
            <person name="Wayne K.J."/>
            <person name="Tettelin H."/>
            <person name="Glass J.I."/>
            <person name="Rusch D."/>
            <person name="Podicherti R."/>
            <person name="Tsui H.-C.T."/>
            <person name="Winkler M.E."/>
        </authorList>
    </citation>
    <scope>NUCLEOTIDE SEQUENCE</scope>
</reference>
<evidence type="ECO:0000259" key="5">
    <source>
        <dbReference type="PROSITE" id="PS50893"/>
    </source>
</evidence>
<dbReference type="Gene3D" id="3.40.50.300">
    <property type="entry name" value="P-loop containing nucleotide triphosphate hydrolases"/>
    <property type="match status" value="1"/>
</dbReference>
<dbReference type="NCBIfam" id="TIGR01186">
    <property type="entry name" value="proV"/>
    <property type="match status" value="1"/>
</dbReference>
<dbReference type="GO" id="GO:0005524">
    <property type="term" value="F:ATP binding"/>
    <property type="evidence" value="ECO:0007669"/>
    <property type="project" value="UniProtKB-KW"/>
</dbReference>
<evidence type="ECO:0000256" key="3">
    <source>
        <dbReference type="ARBA" id="ARBA00022741"/>
    </source>
</evidence>
<evidence type="ECO:0000256" key="4">
    <source>
        <dbReference type="ARBA" id="ARBA00022840"/>
    </source>
</evidence>
<accession>A0A382H5L0</accession>
<name>A0A382H5L0_9ZZZZ</name>
<keyword evidence="4" id="KW-0067">ATP-binding</keyword>
<feature type="non-terminal residue" evidence="6">
    <location>
        <position position="326"/>
    </location>
</feature>
<evidence type="ECO:0000313" key="6">
    <source>
        <dbReference type="EMBL" id="SVB81711.1"/>
    </source>
</evidence>
<dbReference type="PROSITE" id="PS50893">
    <property type="entry name" value="ABC_TRANSPORTER_2"/>
    <property type="match status" value="1"/>
</dbReference>
<dbReference type="InterPro" id="IPR051921">
    <property type="entry name" value="ABC_osmolyte_uptake_ATP-bind"/>
</dbReference>
<sequence length="326" mass="36405">MWKVFGENPEVVLEPENRSKSPAEIQSEFGQIAALRDVSFNVNHGETFVIMGLSGSGKSTLVRCLIRLVEATSGQIFVDQEDVTLFDEGELREFRRSKVSMVFQHFGLLPHRNVIDNACYGLEIKGVEKDERYNVAQQMIDMVGLKGWEDSRVSELSGGMQQRVGLARALAMEPEILLMDEPFSGLDPLIRRQMRHELAELQRQIHKTLVFITHDLDEAITVGDRIAIMRDGEIIQLGTPEEIILNPLDEFVSEFTEDVSKERVLNLGSVCVEPDLILTLPGGIDQLKAAMDGSGVEYAVCVDETESVLGVTSRSLVETAERDEDI</sequence>
<dbReference type="PANTHER" id="PTHR43869:SF1">
    <property type="entry name" value="GLYCINE BETAINE_PROLINE BETAINE TRANSPORT SYSTEM ATP-BINDING PROTEIN PROV"/>
    <property type="match status" value="1"/>
</dbReference>
<proteinExistence type="inferred from homology"/>
<dbReference type="GO" id="GO:0016887">
    <property type="term" value="F:ATP hydrolysis activity"/>
    <property type="evidence" value="ECO:0007669"/>
    <property type="project" value="InterPro"/>
</dbReference>
<dbReference type="InterPro" id="IPR003593">
    <property type="entry name" value="AAA+_ATPase"/>
</dbReference>
<evidence type="ECO:0000256" key="2">
    <source>
        <dbReference type="ARBA" id="ARBA00022448"/>
    </source>
</evidence>
<comment type="similarity">
    <text evidence="1">Belongs to the ABC transporter superfamily.</text>
</comment>
<organism evidence="6">
    <name type="scientific">marine metagenome</name>
    <dbReference type="NCBI Taxonomy" id="408172"/>
    <lineage>
        <taxon>unclassified sequences</taxon>
        <taxon>metagenomes</taxon>
        <taxon>ecological metagenomes</taxon>
    </lineage>
</organism>
<dbReference type="InterPro" id="IPR005892">
    <property type="entry name" value="Gly-betaine_transp_ATP-bd"/>
</dbReference>
<dbReference type="InterPro" id="IPR003439">
    <property type="entry name" value="ABC_transporter-like_ATP-bd"/>
</dbReference>
<dbReference type="PANTHER" id="PTHR43869">
    <property type="entry name" value="GLYCINE BETAINE/PROLINE BETAINE TRANSPORT SYSTEM ATP-BINDING PROTEIN PROV"/>
    <property type="match status" value="1"/>
</dbReference>
<keyword evidence="2" id="KW-0813">Transport</keyword>
<dbReference type="PROSITE" id="PS00211">
    <property type="entry name" value="ABC_TRANSPORTER_1"/>
    <property type="match status" value="1"/>
</dbReference>
<dbReference type="InterPro" id="IPR017871">
    <property type="entry name" value="ABC_transporter-like_CS"/>
</dbReference>